<dbReference type="OrthoDB" id="3329522at2759"/>
<organism evidence="1 2">
    <name type="scientific">Neolentinus lepideus HHB14362 ss-1</name>
    <dbReference type="NCBI Taxonomy" id="1314782"/>
    <lineage>
        <taxon>Eukaryota</taxon>
        <taxon>Fungi</taxon>
        <taxon>Dikarya</taxon>
        <taxon>Basidiomycota</taxon>
        <taxon>Agaricomycotina</taxon>
        <taxon>Agaricomycetes</taxon>
        <taxon>Gloeophyllales</taxon>
        <taxon>Gloeophyllaceae</taxon>
        <taxon>Neolentinus</taxon>
    </lineage>
</organism>
<dbReference type="Proteomes" id="UP000076761">
    <property type="component" value="Unassembled WGS sequence"/>
</dbReference>
<dbReference type="AlphaFoldDB" id="A0A165R2T8"/>
<dbReference type="EMBL" id="KV425587">
    <property type="protein sequence ID" value="KZT23227.1"/>
    <property type="molecule type" value="Genomic_DNA"/>
</dbReference>
<accession>A0A165R2T8</accession>
<name>A0A165R2T8_9AGAM</name>
<dbReference type="InParanoid" id="A0A165R2T8"/>
<evidence type="ECO:0000313" key="2">
    <source>
        <dbReference type="Proteomes" id="UP000076761"/>
    </source>
</evidence>
<protein>
    <submittedName>
        <fullName evidence="1">Uncharacterized protein</fullName>
    </submittedName>
</protein>
<sequence length="163" mass="17469">MDCSTRPAPALHVVLRVKLDSSLTFNAAALPFRRFFGPFSSKSASLRTSIKEIMSSPCSNLIEASLNRLVQRTLDGPGPSFATDPGGSGWFTSFLCSFPPSPSPTRTQLYPFTDYHRPPTGILGAGPCDGVIASLVLVIGDFVFFTAMGPFNCTRQGGFRSLA</sequence>
<gene>
    <name evidence="1" type="ORF">NEOLEDRAFT_1136860</name>
</gene>
<evidence type="ECO:0000313" key="1">
    <source>
        <dbReference type="EMBL" id="KZT23227.1"/>
    </source>
</evidence>
<reference evidence="1 2" key="1">
    <citation type="journal article" date="2016" name="Mol. Biol. Evol.">
        <title>Comparative Genomics of Early-Diverging Mushroom-Forming Fungi Provides Insights into the Origins of Lignocellulose Decay Capabilities.</title>
        <authorList>
            <person name="Nagy L.G."/>
            <person name="Riley R."/>
            <person name="Tritt A."/>
            <person name="Adam C."/>
            <person name="Daum C."/>
            <person name="Floudas D."/>
            <person name="Sun H."/>
            <person name="Yadav J.S."/>
            <person name="Pangilinan J."/>
            <person name="Larsson K.H."/>
            <person name="Matsuura K."/>
            <person name="Barry K."/>
            <person name="Labutti K."/>
            <person name="Kuo R."/>
            <person name="Ohm R.A."/>
            <person name="Bhattacharya S.S."/>
            <person name="Shirouzu T."/>
            <person name="Yoshinaga Y."/>
            <person name="Martin F.M."/>
            <person name="Grigoriev I.V."/>
            <person name="Hibbett D.S."/>
        </authorList>
    </citation>
    <scope>NUCLEOTIDE SEQUENCE [LARGE SCALE GENOMIC DNA]</scope>
    <source>
        <strain evidence="1 2">HHB14362 ss-1</strain>
    </source>
</reference>
<keyword evidence="2" id="KW-1185">Reference proteome</keyword>
<proteinExistence type="predicted"/>